<gene>
    <name evidence="3" type="ORF">O1U_0702</name>
</gene>
<dbReference type="PATRIC" id="fig|1236703.3.peg.721"/>
<feature type="domain" description="Glycosyltransferase subfamily 4-like N-terminal" evidence="2">
    <location>
        <begin position="22"/>
        <end position="179"/>
    </location>
</feature>
<feature type="domain" description="Glycosyl transferase family 1" evidence="1">
    <location>
        <begin position="189"/>
        <end position="339"/>
    </location>
</feature>
<dbReference type="RefSeq" id="WP_016504034.1">
    <property type="nucleotide sequence ID" value="NZ_AMSD01000002.1"/>
</dbReference>
<keyword evidence="3" id="KW-0808">Transferase</keyword>
<dbReference type="Proteomes" id="UP000053688">
    <property type="component" value="Unassembled WGS sequence"/>
</dbReference>
<comment type="caution">
    <text evidence="3">The sequence shown here is derived from an EMBL/GenBank/DDBJ whole genome shotgun (WGS) entry which is preliminary data.</text>
</comment>
<evidence type="ECO:0000259" key="2">
    <source>
        <dbReference type="Pfam" id="PF13439"/>
    </source>
</evidence>
<sequence>MQDTLYKTKRKVVHVVQHLSLGGLENLTLDLLDFSQPSYEVIIISLEGNKRQAILNWPRLKKFSNQIIFLDKPLGISFRILIDLNKIFFYLKPDIVHTHHIGPLLYAGLAAHLLNIRVKIHTEHDVWHLDNYKHRQIQKYLLKICKPILVTNSNKAKKTLIEKFSYPNIITIKNGIDCKKFQPASKILARKKMGFPENKILIGSSGRLEKIKGHDLIIRAIPLLPKNIHLVIAGQGSQYKNLNNLVHKLNLNKQVTFTGLLNNMPCFYQSLDLFCLPSYLEGYPLSPLEAQACGIPCAISNVGSSKETLCPNNGQLIEANNILEITKVLKKMLNNPININPRNFILKNNNIRTIVKQYESLAWRA</sequence>
<dbReference type="GO" id="GO:0016757">
    <property type="term" value="F:glycosyltransferase activity"/>
    <property type="evidence" value="ECO:0007669"/>
    <property type="project" value="InterPro"/>
</dbReference>
<dbReference type="STRING" id="28176.CF66_0150"/>
<protein>
    <submittedName>
        <fullName evidence="3">Glycosyltransferase</fullName>
    </submittedName>
</protein>
<reference evidence="3 4" key="1">
    <citation type="journal article" date="2014" name="Environ. Microbiol.">
        <title>Genomic signatures of obligate host dependence in the luminous bacterial symbiont of a vertebrate.</title>
        <authorList>
            <person name="Hendry T.A."/>
            <person name="de Wet J.R."/>
            <person name="Dunlap P.V."/>
        </authorList>
    </citation>
    <scope>NUCLEOTIDE SEQUENCE [LARGE SCALE GENOMIC DNA]</scope>
    <source>
        <strain evidence="3 4">Akat1</strain>
    </source>
</reference>
<accession>S3DG59</accession>
<dbReference type="PANTHER" id="PTHR12526">
    <property type="entry name" value="GLYCOSYLTRANSFERASE"/>
    <property type="match status" value="1"/>
</dbReference>
<dbReference type="GO" id="GO:1901135">
    <property type="term" value="P:carbohydrate derivative metabolic process"/>
    <property type="evidence" value="ECO:0007669"/>
    <property type="project" value="UniProtKB-ARBA"/>
</dbReference>
<evidence type="ECO:0000313" key="3">
    <source>
        <dbReference type="EMBL" id="EPE37402.1"/>
    </source>
</evidence>
<dbReference type="Gene3D" id="3.40.50.2000">
    <property type="entry name" value="Glycogen Phosphorylase B"/>
    <property type="match status" value="2"/>
</dbReference>
<dbReference type="Pfam" id="PF00534">
    <property type="entry name" value="Glycos_transf_1"/>
    <property type="match status" value="1"/>
</dbReference>
<dbReference type="eggNOG" id="COG0438">
    <property type="taxonomic scope" value="Bacteria"/>
</dbReference>
<dbReference type="AlphaFoldDB" id="S3DG59"/>
<evidence type="ECO:0000313" key="4">
    <source>
        <dbReference type="Proteomes" id="UP000053688"/>
    </source>
</evidence>
<dbReference type="EMBL" id="AMSD01000002">
    <property type="protein sequence ID" value="EPE37402.1"/>
    <property type="molecule type" value="Genomic_DNA"/>
</dbReference>
<dbReference type="InterPro" id="IPR028098">
    <property type="entry name" value="Glyco_trans_4-like_N"/>
</dbReference>
<organism evidence="3 4">
    <name type="scientific">Candidatus Photodesmus katoptron Akat1</name>
    <dbReference type="NCBI Taxonomy" id="1236703"/>
    <lineage>
        <taxon>Bacteria</taxon>
        <taxon>Pseudomonadati</taxon>
        <taxon>Pseudomonadota</taxon>
        <taxon>Gammaproteobacteria</taxon>
        <taxon>Vibrionales</taxon>
        <taxon>Vibrionaceae</taxon>
        <taxon>Candidatus Photodesmus</taxon>
    </lineage>
</organism>
<dbReference type="Pfam" id="PF13439">
    <property type="entry name" value="Glyco_transf_4"/>
    <property type="match status" value="1"/>
</dbReference>
<dbReference type="PANTHER" id="PTHR12526:SF630">
    <property type="entry name" value="GLYCOSYLTRANSFERASE"/>
    <property type="match status" value="1"/>
</dbReference>
<dbReference type="SUPFAM" id="SSF53756">
    <property type="entry name" value="UDP-Glycosyltransferase/glycogen phosphorylase"/>
    <property type="match status" value="1"/>
</dbReference>
<name>S3DG59_9GAMM</name>
<proteinExistence type="predicted"/>
<evidence type="ECO:0000259" key="1">
    <source>
        <dbReference type="Pfam" id="PF00534"/>
    </source>
</evidence>
<dbReference type="InterPro" id="IPR001296">
    <property type="entry name" value="Glyco_trans_1"/>
</dbReference>
<keyword evidence="4" id="KW-1185">Reference proteome</keyword>